<evidence type="ECO:0000313" key="2">
    <source>
        <dbReference type="EMBL" id="PVU94093.1"/>
    </source>
</evidence>
<proteinExistence type="predicted"/>
<dbReference type="Proteomes" id="UP000245383">
    <property type="component" value="Unassembled WGS sequence"/>
</dbReference>
<reference evidence="2 3" key="1">
    <citation type="journal article" date="2018" name="MBio">
        <title>Comparative Genomics Reveals the Core Gene Toolbox for the Fungus-Insect Symbiosis.</title>
        <authorList>
            <person name="Wang Y."/>
            <person name="Stata M."/>
            <person name="Wang W."/>
            <person name="Stajich J.E."/>
            <person name="White M.M."/>
            <person name="Moncalvo J.M."/>
        </authorList>
    </citation>
    <scope>NUCLEOTIDE SEQUENCE [LARGE SCALE GENOMIC DNA]</scope>
    <source>
        <strain evidence="2 3">SWE-8-4</strain>
    </source>
</reference>
<dbReference type="EMBL" id="MBFR01000101">
    <property type="protein sequence ID" value="PVU94093.1"/>
    <property type="molecule type" value="Genomic_DNA"/>
</dbReference>
<name>A0A2T9YP16_9FUNG</name>
<dbReference type="InterPro" id="IPR043129">
    <property type="entry name" value="ATPase_NBD"/>
</dbReference>
<keyword evidence="3" id="KW-1185">Reference proteome</keyword>
<protein>
    <submittedName>
        <fullName evidence="2">Uncharacterized protein</fullName>
    </submittedName>
</protein>
<dbReference type="OrthoDB" id="5572108at2759"/>
<evidence type="ECO:0000313" key="3">
    <source>
        <dbReference type="Proteomes" id="UP000245383"/>
    </source>
</evidence>
<dbReference type="InterPro" id="IPR004000">
    <property type="entry name" value="Actin"/>
</dbReference>
<dbReference type="Gene3D" id="3.30.420.40">
    <property type="match status" value="1"/>
</dbReference>
<dbReference type="SUPFAM" id="SSF53067">
    <property type="entry name" value="Actin-like ATPase domain"/>
    <property type="match status" value="1"/>
</dbReference>
<sequence length="592" mass="66875">MNETKASHSQHTLAQTISEQDSNPLQEKINPFPVTRNVLAENTTIPTSNIIKPDFIQSHENSLPKTMDITLARVDSYSSTDDNLLEKLSDQHLQHLPDTPVNNSISSPTTLPKITEDNCQNLSNVGNTLDKTLLIEAEDDTSVKKIHFSEHPLASKFQREVVKRKQDKIDVLVRSKMFEKLKHGYPDFYPSSTSFHHKEMDVDFNGSIPTNDFVFKPRKDFDNASSQNLINADNGLKNSAKDSLLLSENSLNSNILNKKTSALHISKSNNCVQNDSRLPAETPRIPMSIKVKPANVYSGNPLNLRNSMSTFGFASDPMPKEIPHIKHSTIPDDINMNNDDIDIKFEENITTVSSMSEHINSESLVNKTTTITLEKSESHPESENEELICKNIDMLYEDLRKRQRETKRKPVPNALAQILSHNKSVTPEIIHDHNDPYKVEWIDPENEKTSNRKSIYYGEEALKLVNSYNYAIRMPFQRGAFNVEDYSNIEDILGDINELWSLAIEDTLNLSRKDFKNYYVVLAIPDLFIKSHVECLIRVLLEYMDFGAILVHQNSVLVAFGAGISNACVIDVGAQKTSIACVEDGYCLPDSR</sequence>
<feature type="compositionally biased region" description="Polar residues" evidence="1">
    <location>
        <begin position="1"/>
        <end position="25"/>
    </location>
</feature>
<gene>
    <name evidence="2" type="ORF">BB561_002787</name>
</gene>
<accession>A0A2T9YP16</accession>
<dbReference type="STRING" id="133385.A0A2T9YP16"/>
<dbReference type="Pfam" id="PF00022">
    <property type="entry name" value="Actin"/>
    <property type="match status" value="1"/>
</dbReference>
<organism evidence="2 3">
    <name type="scientific">Smittium simulii</name>
    <dbReference type="NCBI Taxonomy" id="133385"/>
    <lineage>
        <taxon>Eukaryota</taxon>
        <taxon>Fungi</taxon>
        <taxon>Fungi incertae sedis</taxon>
        <taxon>Zoopagomycota</taxon>
        <taxon>Kickxellomycotina</taxon>
        <taxon>Harpellomycetes</taxon>
        <taxon>Harpellales</taxon>
        <taxon>Legeriomycetaceae</taxon>
        <taxon>Smittium</taxon>
    </lineage>
</organism>
<comment type="caution">
    <text evidence="2">The sequence shown here is derived from an EMBL/GenBank/DDBJ whole genome shotgun (WGS) entry which is preliminary data.</text>
</comment>
<feature type="region of interest" description="Disordered" evidence="1">
    <location>
        <begin position="1"/>
        <end position="28"/>
    </location>
</feature>
<evidence type="ECO:0000256" key="1">
    <source>
        <dbReference type="SAM" id="MobiDB-lite"/>
    </source>
</evidence>
<dbReference type="AlphaFoldDB" id="A0A2T9YP16"/>